<evidence type="ECO:0000313" key="4">
    <source>
        <dbReference type="Proteomes" id="UP000792457"/>
    </source>
</evidence>
<feature type="domain" description="PiggyBac transposable element-derived protein" evidence="2">
    <location>
        <begin position="162"/>
        <end position="219"/>
    </location>
</feature>
<dbReference type="EMBL" id="KZ309260">
    <property type="protein sequence ID" value="KAG8237999.1"/>
    <property type="molecule type" value="Genomic_DNA"/>
</dbReference>
<reference evidence="3" key="2">
    <citation type="submission" date="2017-10" db="EMBL/GenBank/DDBJ databases">
        <title>Ladona fulva Genome sequencing and assembly.</title>
        <authorList>
            <person name="Murali S."/>
            <person name="Richards S."/>
            <person name="Bandaranaike D."/>
            <person name="Bellair M."/>
            <person name="Blankenburg K."/>
            <person name="Chao H."/>
            <person name="Dinh H."/>
            <person name="Doddapaneni H."/>
            <person name="Dugan-Rocha S."/>
            <person name="Elkadiri S."/>
            <person name="Gnanaolivu R."/>
            <person name="Hernandez B."/>
            <person name="Skinner E."/>
            <person name="Javaid M."/>
            <person name="Lee S."/>
            <person name="Li M."/>
            <person name="Ming W."/>
            <person name="Munidasa M."/>
            <person name="Muniz J."/>
            <person name="Nguyen L."/>
            <person name="Hughes D."/>
            <person name="Osuji N."/>
            <person name="Pu L.-L."/>
            <person name="Puazo M."/>
            <person name="Qu C."/>
            <person name="Quiroz J."/>
            <person name="Raj R."/>
            <person name="Weissenberger G."/>
            <person name="Xin Y."/>
            <person name="Zou X."/>
            <person name="Han Y."/>
            <person name="Worley K."/>
            <person name="Muzny D."/>
            <person name="Gibbs R."/>
        </authorList>
    </citation>
    <scope>NUCLEOTIDE SEQUENCE</scope>
    <source>
        <strain evidence="3">Sampled in the wild</strain>
    </source>
</reference>
<dbReference type="OrthoDB" id="75807at2759"/>
<dbReference type="AlphaFoldDB" id="A0A8K0KMG3"/>
<protein>
    <recommendedName>
        <fullName evidence="2">PiggyBac transposable element-derived protein domain-containing protein</fullName>
    </recommendedName>
</protein>
<dbReference type="InterPro" id="IPR029526">
    <property type="entry name" value="PGBD"/>
</dbReference>
<dbReference type="Pfam" id="PF13843">
    <property type="entry name" value="DDE_Tnp_1_7"/>
    <property type="match status" value="2"/>
</dbReference>
<sequence>MAISSKCSKLSDVTEEDIFGTEDSEEEGDCDDDLEDINTDVSDSDEEIGVADDDAAVRIPGLPYEWTAEEVELRSKFAFLGTDTCFSEKYKDKSVSSHIVLDLTDSLLGKGYTLYLDNWYTSPGLVDKLNVRQTDVVAIFDVVTMRSNWKEFPVMVISEAEERVEKRGKTVTKPYVVQDYNINMGGVDKSDGLMNMYKIASNKPKKYYHKIFRHLIDMASSMHMPFLKKEQETDKKGGHHDSWRETN</sequence>
<proteinExistence type="predicted"/>
<feature type="domain" description="PiggyBac transposable element-derived protein" evidence="2">
    <location>
        <begin position="91"/>
        <end position="140"/>
    </location>
</feature>
<dbReference type="PANTHER" id="PTHR46599:SF3">
    <property type="entry name" value="PIGGYBAC TRANSPOSABLE ELEMENT-DERIVED PROTEIN 4"/>
    <property type="match status" value="1"/>
</dbReference>
<feature type="compositionally biased region" description="Acidic residues" evidence="1">
    <location>
        <begin position="13"/>
        <end position="33"/>
    </location>
</feature>
<comment type="caution">
    <text evidence="3">The sequence shown here is derived from an EMBL/GenBank/DDBJ whole genome shotgun (WGS) entry which is preliminary data.</text>
</comment>
<feature type="region of interest" description="Disordered" evidence="1">
    <location>
        <begin position="1"/>
        <end position="33"/>
    </location>
</feature>
<name>A0A8K0KMG3_LADFU</name>
<evidence type="ECO:0000313" key="3">
    <source>
        <dbReference type="EMBL" id="KAG8237999.1"/>
    </source>
</evidence>
<keyword evidence="4" id="KW-1185">Reference proteome</keyword>
<evidence type="ECO:0000256" key="1">
    <source>
        <dbReference type="SAM" id="MobiDB-lite"/>
    </source>
</evidence>
<dbReference type="Proteomes" id="UP000792457">
    <property type="component" value="Unassembled WGS sequence"/>
</dbReference>
<gene>
    <name evidence="3" type="ORF">J437_LFUL017655</name>
</gene>
<dbReference type="PANTHER" id="PTHR46599">
    <property type="entry name" value="PIGGYBAC TRANSPOSABLE ELEMENT-DERIVED PROTEIN 4"/>
    <property type="match status" value="1"/>
</dbReference>
<organism evidence="3 4">
    <name type="scientific">Ladona fulva</name>
    <name type="common">Scarce chaser dragonfly</name>
    <name type="synonym">Libellula fulva</name>
    <dbReference type="NCBI Taxonomy" id="123851"/>
    <lineage>
        <taxon>Eukaryota</taxon>
        <taxon>Metazoa</taxon>
        <taxon>Ecdysozoa</taxon>
        <taxon>Arthropoda</taxon>
        <taxon>Hexapoda</taxon>
        <taxon>Insecta</taxon>
        <taxon>Pterygota</taxon>
        <taxon>Palaeoptera</taxon>
        <taxon>Odonata</taxon>
        <taxon>Epiprocta</taxon>
        <taxon>Anisoptera</taxon>
        <taxon>Libelluloidea</taxon>
        <taxon>Libellulidae</taxon>
        <taxon>Ladona</taxon>
    </lineage>
</organism>
<reference evidence="3" key="1">
    <citation type="submission" date="2013-04" db="EMBL/GenBank/DDBJ databases">
        <authorList>
            <person name="Qu J."/>
            <person name="Murali S.C."/>
            <person name="Bandaranaike D."/>
            <person name="Bellair M."/>
            <person name="Blankenburg K."/>
            <person name="Chao H."/>
            <person name="Dinh H."/>
            <person name="Doddapaneni H."/>
            <person name="Downs B."/>
            <person name="Dugan-Rocha S."/>
            <person name="Elkadiri S."/>
            <person name="Gnanaolivu R.D."/>
            <person name="Hernandez B."/>
            <person name="Javaid M."/>
            <person name="Jayaseelan J.C."/>
            <person name="Lee S."/>
            <person name="Li M."/>
            <person name="Ming W."/>
            <person name="Munidasa M."/>
            <person name="Muniz J."/>
            <person name="Nguyen L."/>
            <person name="Ongeri F."/>
            <person name="Osuji N."/>
            <person name="Pu L.-L."/>
            <person name="Puazo M."/>
            <person name="Qu C."/>
            <person name="Quiroz J."/>
            <person name="Raj R."/>
            <person name="Weissenberger G."/>
            <person name="Xin Y."/>
            <person name="Zou X."/>
            <person name="Han Y."/>
            <person name="Richards S."/>
            <person name="Worley K."/>
            <person name="Muzny D."/>
            <person name="Gibbs R."/>
        </authorList>
    </citation>
    <scope>NUCLEOTIDE SEQUENCE</scope>
    <source>
        <strain evidence="3">Sampled in the wild</strain>
    </source>
</reference>
<evidence type="ECO:0000259" key="2">
    <source>
        <dbReference type="Pfam" id="PF13843"/>
    </source>
</evidence>
<accession>A0A8K0KMG3</accession>